<feature type="chain" id="PRO_5007294813" evidence="1">
    <location>
        <begin position="19"/>
        <end position="206"/>
    </location>
</feature>
<protein>
    <submittedName>
        <fullName evidence="2">Uncharacterized protein</fullName>
    </submittedName>
</protein>
<proteinExistence type="predicted"/>
<keyword evidence="3" id="KW-1185">Reference proteome</keyword>
<evidence type="ECO:0000256" key="1">
    <source>
        <dbReference type="SAM" id="SignalP"/>
    </source>
</evidence>
<feature type="signal peptide" evidence="1">
    <location>
        <begin position="1"/>
        <end position="18"/>
    </location>
</feature>
<accession>A0A137PE39</accession>
<dbReference type="Proteomes" id="UP000070444">
    <property type="component" value="Unassembled WGS sequence"/>
</dbReference>
<dbReference type="AlphaFoldDB" id="A0A137PE39"/>
<gene>
    <name evidence="2" type="ORF">CONCODRAFT_68393</name>
</gene>
<name>A0A137PE39_CONC2</name>
<keyword evidence="1" id="KW-0732">Signal</keyword>
<dbReference type="OrthoDB" id="10647773at2759"/>
<reference evidence="2 3" key="1">
    <citation type="journal article" date="2015" name="Genome Biol. Evol.">
        <title>Phylogenomic analyses indicate that early fungi evolved digesting cell walls of algal ancestors of land plants.</title>
        <authorList>
            <person name="Chang Y."/>
            <person name="Wang S."/>
            <person name="Sekimoto S."/>
            <person name="Aerts A.L."/>
            <person name="Choi C."/>
            <person name="Clum A."/>
            <person name="LaButti K.M."/>
            <person name="Lindquist E.A."/>
            <person name="Yee Ngan C."/>
            <person name="Ohm R.A."/>
            <person name="Salamov A.A."/>
            <person name="Grigoriev I.V."/>
            <person name="Spatafora J.W."/>
            <person name="Berbee M.L."/>
        </authorList>
    </citation>
    <scope>NUCLEOTIDE SEQUENCE [LARGE SCALE GENOMIC DNA]</scope>
    <source>
        <strain evidence="2 3">NRRL 28638</strain>
    </source>
</reference>
<evidence type="ECO:0000313" key="3">
    <source>
        <dbReference type="Proteomes" id="UP000070444"/>
    </source>
</evidence>
<organism evidence="2 3">
    <name type="scientific">Conidiobolus coronatus (strain ATCC 28846 / CBS 209.66 / NRRL 28638)</name>
    <name type="common">Delacroixia coronata</name>
    <dbReference type="NCBI Taxonomy" id="796925"/>
    <lineage>
        <taxon>Eukaryota</taxon>
        <taxon>Fungi</taxon>
        <taxon>Fungi incertae sedis</taxon>
        <taxon>Zoopagomycota</taxon>
        <taxon>Entomophthoromycotina</taxon>
        <taxon>Entomophthoromycetes</taxon>
        <taxon>Entomophthorales</taxon>
        <taxon>Ancylistaceae</taxon>
        <taxon>Conidiobolus</taxon>
    </lineage>
</organism>
<sequence length="206" mass="21758">MTSAQLTLICSFVASILASNIPIMDVGNNRVQVNEAFDRFGSFGARWPGAAAGPFVRRDSGISQNNPVITLTQHVVNNPHFNGNFGRNGESINTAGGVTSGGSSLARRQNEHIRFTETETETIRENARVAAPQGVLAEEVLVEDVALPRHKFGGFLDDEDNFFANHVNTVNNFVPNGIAITGVGPDGSGLGGEAAGPITITNLSVN</sequence>
<evidence type="ECO:0000313" key="2">
    <source>
        <dbReference type="EMBL" id="KXN73274.1"/>
    </source>
</evidence>
<dbReference type="EMBL" id="KQ964439">
    <property type="protein sequence ID" value="KXN73274.1"/>
    <property type="molecule type" value="Genomic_DNA"/>
</dbReference>